<dbReference type="EMBL" id="CM039428">
    <property type="protein sequence ID" value="KAI4352234.1"/>
    <property type="molecule type" value="Genomic_DNA"/>
</dbReference>
<proteinExistence type="predicted"/>
<name>A0ACB9PWG9_BAUVA</name>
<keyword evidence="2" id="KW-1185">Reference proteome</keyword>
<protein>
    <submittedName>
        <fullName evidence="1">Uncharacterized protein</fullName>
    </submittedName>
</protein>
<comment type="caution">
    <text evidence="1">The sequence shown here is derived from an EMBL/GenBank/DDBJ whole genome shotgun (WGS) entry which is preliminary data.</text>
</comment>
<evidence type="ECO:0000313" key="1">
    <source>
        <dbReference type="EMBL" id="KAI4352234.1"/>
    </source>
</evidence>
<accession>A0ACB9PWG9</accession>
<dbReference type="Proteomes" id="UP000828941">
    <property type="component" value="Chromosome 3"/>
</dbReference>
<gene>
    <name evidence="1" type="ORF">L6164_006506</name>
</gene>
<organism evidence="1 2">
    <name type="scientific">Bauhinia variegata</name>
    <name type="common">Purple orchid tree</name>
    <name type="synonym">Phanera variegata</name>
    <dbReference type="NCBI Taxonomy" id="167791"/>
    <lineage>
        <taxon>Eukaryota</taxon>
        <taxon>Viridiplantae</taxon>
        <taxon>Streptophyta</taxon>
        <taxon>Embryophyta</taxon>
        <taxon>Tracheophyta</taxon>
        <taxon>Spermatophyta</taxon>
        <taxon>Magnoliopsida</taxon>
        <taxon>eudicotyledons</taxon>
        <taxon>Gunneridae</taxon>
        <taxon>Pentapetalae</taxon>
        <taxon>rosids</taxon>
        <taxon>fabids</taxon>
        <taxon>Fabales</taxon>
        <taxon>Fabaceae</taxon>
        <taxon>Cercidoideae</taxon>
        <taxon>Cercideae</taxon>
        <taxon>Bauhiniinae</taxon>
        <taxon>Bauhinia</taxon>
    </lineage>
</organism>
<sequence length="122" mass="13668">MSFSETHTIMAGKFKSFNLAMPYACGLQYWWSRVAPSGRAKRQYVSEADTVSAESGGCLECFSEIVLSSPPKNGWIRMSPLRDNGFRIVGAYEVFDVMRVTTLKAMLAPALSPTRNRLDRLH</sequence>
<reference evidence="1 2" key="1">
    <citation type="journal article" date="2022" name="DNA Res.">
        <title>Chromosomal-level genome assembly of the orchid tree Bauhinia variegata (Leguminosae; Cercidoideae) supports the allotetraploid origin hypothesis of Bauhinia.</title>
        <authorList>
            <person name="Zhong Y."/>
            <person name="Chen Y."/>
            <person name="Zheng D."/>
            <person name="Pang J."/>
            <person name="Liu Y."/>
            <person name="Luo S."/>
            <person name="Meng S."/>
            <person name="Qian L."/>
            <person name="Wei D."/>
            <person name="Dai S."/>
            <person name="Zhou R."/>
        </authorList>
    </citation>
    <scope>NUCLEOTIDE SEQUENCE [LARGE SCALE GENOMIC DNA]</scope>
    <source>
        <strain evidence="1">BV-YZ2020</strain>
    </source>
</reference>
<evidence type="ECO:0000313" key="2">
    <source>
        <dbReference type="Proteomes" id="UP000828941"/>
    </source>
</evidence>